<dbReference type="InterPro" id="IPR007324">
    <property type="entry name" value="Sugar-bd_dom_put"/>
</dbReference>
<organism evidence="6 7">
    <name type="scientific">Brachybacterium vulturis</name>
    <dbReference type="NCBI Taxonomy" id="2017484"/>
    <lineage>
        <taxon>Bacteria</taxon>
        <taxon>Bacillati</taxon>
        <taxon>Actinomycetota</taxon>
        <taxon>Actinomycetes</taxon>
        <taxon>Micrococcales</taxon>
        <taxon>Dermabacteraceae</taxon>
        <taxon>Brachybacterium</taxon>
    </lineage>
</organism>
<dbReference type="EMBL" id="CP023563">
    <property type="protein sequence ID" value="ATG52097.1"/>
    <property type="molecule type" value="Genomic_DNA"/>
</dbReference>
<gene>
    <name evidence="6" type="ORF">CFK38_11615</name>
</gene>
<evidence type="ECO:0000259" key="5">
    <source>
        <dbReference type="Pfam" id="PF04198"/>
    </source>
</evidence>
<proteinExistence type="inferred from homology"/>
<comment type="similarity">
    <text evidence="1">Belongs to the SorC transcriptional regulatory family.</text>
</comment>
<protein>
    <recommendedName>
        <fullName evidence="5">Sugar-binding domain-containing protein</fullName>
    </recommendedName>
</protein>
<dbReference type="GO" id="GO:0030246">
    <property type="term" value="F:carbohydrate binding"/>
    <property type="evidence" value="ECO:0007669"/>
    <property type="project" value="InterPro"/>
</dbReference>
<dbReference type="GO" id="GO:0003677">
    <property type="term" value="F:DNA binding"/>
    <property type="evidence" value="ECO:0007669"/>
    <property type="project" value="UniProtKB-KW"/>
</dbReference>
<sequence>MGAHSAGGCFRASRSVGVGVNRIGPSRTVLRSDEHRGCGLGHKGSARDSLRGTARAIREGGPMDTWSALQAIEVARAHLVDGRSLTEIAAELSISRFRAGRLMQAAREQGWVDIRIADPPGLDSGLSRELAELGRVHGVGRVLVTPDEGGRPALERAAADAIEDSAEAGDVVGLACGYTVNRVVSAIRRLPRSEVVQLTGLTAPGSVSDSSVETVRRAARMTEQKVRPVYEPMVQPTAALAAEKQQHPSLVRAFATWDRLRLALITIGSWEAGESNVFDAPALDEGLRQRATREGAVAEFCGHLIDREGKTVAPAVTACCLAVPLERLRATRENVVVVARAERSHAVVAALRAGVADTLVTAEGAARQVLENADRPGGRLL</sequence>
<keyword evidence="7" id="KW-1185">Reference proteome</keyword>
<evidence type="ECO:0000313" key="7">
    <source>
        <dbReference type="Proteomes" id="UP000218165"/>
    </source>
</evidence>
<name>A0A291GPJ3_9MICO</name>
<dbReference type="KEGG" id="brz:CFK38_11615"/>
<dbReference type="InterPro" id="IPR051054">
    <property type="entry name" value="SorC_transcr_regulators"/>
</dbReference>
<keyword evidence="4" id="KW-0804">Transcription</keyword>
<feature type="domain" description="Sugar-binding" evidence="5">
    <location>
        <begin position="147"/>
        <end position="371"/>
    </location>
</feature>
<dbReference type="InterPro" id="IPR037171">
    <property type="entry name" value="NagB/RpiA_transferase-like"/>
</dbReference>
<dbReference type="Proteomes" id="UP000218165">
    <property type="component" value="Chromosome"/>
</dbReference>
<keyword evidence="3" id="KW-0238">DNA-binding</keyword>
<dbReference type="Pfam" id="PF04198">
    <property type="entry name" value="Sugar-bind"/>
    <property type="match status" value="1"/>
</dbReference>
<evidence type="ECO:0000256" key="2">
    <source>
        <dbReference type="ARBA" id="ARBA00023015"/>
    </source>
</evidence>
<dbReference type="PANTHER" id="PTHR34294">
    <property type="entry name" value="TRANSCRIPTIONAL REGULATOR-RELATED"/>
    <property type="match status" value="1"/>
</dbReference>
<dbReference type="SUPFAM" id="SSF100950">
    <property type="entry name" value="NagB/RpiA/CoA transferase-like"/>
    <property type="match status" value="1"/>
</dbReference>
<reference evidence="7" key="1">
    <citation type="submission" date="2017-09" db="EMBL/GenBank/DDBJ databases">
        <title>Brachybacterium sp. VM2412.</title>
        <authorList>
            <person name="Tak E.J."/>
            <person name="Bae J.-W."/>
        </authorList>
    </citation>
    <scope>NUCLEOTIDE SEQUENCE [LARGE SCALE GENOMIC DNA]</scope>
    <source>
        <strain evidence="7">VM2412</strain>
    </source>
</reference>
<evidence type="ECO:0000256" key="3">
    <source>
        <dbReference type="ARBA" id="ARBA00023125"/>
    </source>
</evidence>
<dbReference type="Gene3D" id="3.40.50.1360">
    <property type="match status" value="1"/>
</dbReference>
<accession>A0A291GPJ3</accession>
<keyword evidence="2" id="KW-0805">Transcription regulation</keyword>
<dbReference type="Gene3D" id="1.10.10.10">
    <property type="entry name" value="Winged helix-like DNA-binding domain superfamily/Winged helix DNA-binding domain"/>
    <property type="match status" value="1"/>
</dbReference>
<dbReference type="PANTHER" id="PTHR34294:SF1">
    <property type="entry name" value="TRANSCRIPTIONAL REGULATOR LSRR"/>
    <property type="match status" value="1"/>
</dbReference>
<evidence type="ECO:0000256" key="4">
    <source>
        <dbReference type="ARBA" id="ARBA00023163"/>
    </source>
</evidence>
<evidence type="ECO:0000313" key="6">
    <source>
        <dbReference type="EMBL" id="ATG52097.1"/>
    </source>
</evidence>
<evidence type="ECO:0000256" key="1">
    <source>
        <dbReference type="ARBA" id="ARBA00010466"/>
    </source>
</evidence>
<dbReference type="AlphaFoldDB" id="A0A291GPJ3"/>
<dbReference type="InterPro" id="IPR036388">
    <property type="entry name" value="WH-like_DNA-bd_sf"/>
</dbReference>